<dbReference type="EMBL" id="CP002271">
    <property type="protein sequence ID" value="ADO68980.1"/>
    <property type="molecule type" value="Genomic_DNA"/>
</dbReference>
<organism evidence="1 2">
    <name type="scientific">Stigmatella aurantiaca (strain DW4/3-1)</name>
    <dbReference type="NCBI Taxonomy" id="378806"/>
    <lineage>
        <taxon>Bacteria</taxon>
        <taxon>Pseudomonadati</taxon>
        <taxon>Myxococcota</taxon>
        <taxon>Myxococcia</taxon>
        <taxon>Myxococcales</taxon>
        <taxon>Cystobacterineae</taxon>
        <taxon>Archangiaceae</taxon>
        <taxon>Stigmatella</taxon>
    </lineage>
</organism>
<keyword evidence="2" id="KW-1185">Reference proteome</keyword>
<gene>
    <name evidence="1" type="ordered locus">STAUR_1176</name>
</gene>
<evidence type="ECO:0008006" key="3">
    <source>
        <dbReference type="Google" id="ProtNLM"/>
    </source>
</evidence>
<dbReference type="STRING" id="378806.STAUR_1176"/>
<proteinExistence type="predicted"/>
<accession>E3FG45</accession>
<dbReference type="HOGENOM" id="CLU_857681_0_0_7"/>
<dbReference type="Proteomes" id="UP000001351">
    <property type="component" value="Chromosome"/>
</dbReference>
<evidence type="ECO:0000313" key="1">
    <source>
        <dbReference type="EMBL" id="ADO68980.1"/>
    </source>
</evidence>
<dbReference type="KEGG" id="sur:STAUR_1176"/>
<reference evidence="1 2" key="1">
    <citation type="journal article" date="2011" name="Mol. Biol. Evol.">
        <title>Comparative genomic analysis of fruiting body formation in Myxococcales.</title>
        <authorList>
            <person name="Huntley S."/>
            <person name="Hamann N."/>
            <person name="Wegener-Feldbrugge S."/>
            <person name="Treuner-Lange A."/>
            <person name="Kube M."/>
            <person name="Reinhardt R."/>
            <person name="Klages S."/>
            <person name="Muller R."/>
            <person name="Ronning C.M."/>
            <person name="Nierman W.C."/>
            <person name="Sogaard-Andersen L."/>
        </authorList>
    </citation>
    <scope>NUCLEOTIDE SEQUENCE [LARGE SCALE GENOMIC DNA]</scope>
    <source>
        <strain evidence="1 2">DW4/3-1</strain>
    </source>
</reference>
<evidence type="ECO:0000313" key="2">
    <source>
        <dbReference type="Proteomes" id="UP000001351"/>
    </source>
</evidence>
<name>E3FG45_STIAD</name>
<dbReference type="RefSeq" id="WP_013374537.1">
    <property type="nucleotide sequence ID" value="NZ_AAMD01000119.1"/>
</dbReference>
<dbReference type="AlphaFoldDB" id="E3FG45"/>
<protein>
    <recommendedName>
        <fullName evidence="3">DUF4157 domain-containing protein</fullName>
    </recommendedName>
</protein>
<sequence length="324" mass="35148">MAEPFPSLVRKADKAFFQAPIRGATHALGAAQRLLERHSPSLGPLSKPVREFGTRLLDATLTLVDVATGILRDVFRTLLEAPFCLALGVKDALRLASQGQGRHAARRLAHGLWKTGLRLVGGAVDIFIRALQGTTNAVLTLGCLEPPSRPLLPAERQLLARIFGDSLDCAVVRLKRGGSTDWVRLAPHVVGNTLYLPCAWGGALFHPDGTLTEACRETLIHEAAHVWQNQNSGGSFVHRALLAQLLSTLRTGSRNAAYAWRPGFARGQSFLELNPEQQASLVEDIGLGLKYTPVVVASAWRPPLSQSELDYVLAAWEQVKRGEG</sequence>
<dbReference type="eggNOG" id="ENOG5033ID9">
    <property type="taxonomic scope" value="Bacteria"/>
</dbReference>